<proteinExistence type="predicted"/>
<keyword evidence="1" id="KW-1185">Reference proteome</keyword>
<dbReference type="WBParaSite" id="Hba_08537">
    <property type="protein sequence ID" value="Hba_08537"/>
    <property type="gene ID" value="Hba_08537"/>
</dbReference>
<name>A0A1I7WTM4_HETBA</name>
<reference evidence="2" key="1">
    <citation type="submission" date="2016-11" db="UniProtKB">
        <authorList>
            <consortium name="WormBaseParasite"/>
        </authorList>
    </citation>
    <scope>IDENTIFICATION</scope>
</reference>
<dbReference type="AlphaFoldDB" id="A0A1I7WTM4"/>
<protein>
    <submittedName>
        <fullName evidence="2">Uncharacterized protein</fullName>
    </submittedName>
</protein>
<evidence type="ECO:0000313" key="1">
    <source>
        <dbReference type="Proteomes" id="UP000095283"/>
    </source>
</evidence>
<dbReference type="Proteomes" id="UP000095283">
    <property type="component" value="Unplaced"/>
</dbReference>
<sequence>MLIYIYCNDNSSDILCFFSISSVPIVQPVISTKRVVLGIESSPSTDIFVMLYFYDSVYIQIRINIFIEIFSGIVLKLAVCSSVLKGEDELIKLQTRIPFLLNIRNSGYQLHIIILIFYNFKILKHIFTYFINTLKT</sequence>
<accession>A0A1I7WTM4</accession>
<evidence type="ECO:0000313" key="2">
    <source>
        <dbReference type="WBParaSite" id="Hba_08537"/>
    </source>
</evidence>
<organism evidence="1 2">
    <name type="scientific">Heterorhabditis bacteriophora</name>
    <name type="common">Entomopathogenic nematode worm</name>
    <dbReference type="NCBI Taxonomy" id="37862"/>
    <lineage>
        <taxon>Eukaryota</taxon>
        <taxon>Metazoa</taxon>
        <taxon>Ecdysozoa</taxon>
        <taxon>Nematoda</taxon>
        <taxon>Chromadorea</taxon>
        <taxon>Rhabditida</taxon>
        <taxon>Rhabditina</taxon>
        <taxon>Rhabditomorpha</taxon>
        <taxon>Strongyloidea</taxon>
        <taxon>Heterorhabditidae</taxon>
        <taxon>Heterorhabditis</taxon>
    </lineage>
</organism>